<name>A0ABD2KVU2_9BILA</name>
<feature type="compositionally biased region" description="Acidic residues" evidence="1">
    <location>
        <begin position="29"/>
        <end position="43"/>
    </location>
</feature>
<accession>A0ABD2KVU2</accession>
<dbReference type="Proteomes" id="UP001620626">
    <property type="component" value="Unassembled WGS sequence"/>
</dbReference>
<evidence type="ECO:0000313" key="4">
    <source>
        <dbReference type="Proteomes" id="UP001620626"/>
    </source>
</evidence>
<comment type="caution">
    <text evidence="3">The sequence shown here is derived from an EMBL/GenBank/DDBJ whole genome shotgun (WGS) entry which is preliminary data.</text>
</comment>
<keyword evidence="4" id="KW-1185">Reference proteome</keyword>
<feature type="region of interest" description="Disordered" evidence="1">
    <location>
        <begin position="207"/>
        <end position="230"/>
    </location>
</feature>
<organism evidence="3 4">
    <name type="scientific">Heterodera trifolii</name>
    <dbReference type="NCBI Taxonomy" id="157864"/>
    <lineage>
        <taxon>Eukaryota</taxon>
        <taxon>Metazoa</taxon>
        <taxon>Ecdysozoa</taxon>
        <taxon>Nematoda</taxon>
        <taxon>Chromadorea</taxon>
        <taxon>Rhabditida</taxon>
        <taxon>Tylenchina</taxon>
        <taxon>Tylenchomorpha</taxon>
        <taxon>Tylenchoidea</taxon>
        <taxon>Heteroderidae</taxon>
        <taxon>Heteroderinae</taxon>
        <taxon>Heterodera</taxon>
    </lineage>
</organism>
<evidence type="ECO:0000313" key="3">
    <source>
        <dbReference type="EMBL" id="KAL3107062.1"/>
    </source>
</evidence>
<evidence type="ECO:0000256" key="2">
    <source>
        <dbReference type="SAM" id="SignalP"/>
    </source>
</evidence>
<dbReference type="AlphaFoldDB" id="A0ABD2KVU2"/>
<proteinExistence type="predicted"/>
<feature type="signal peptide" evidence="2">
    <location>
        <begin position="1"/>
        <end position="25"/>
    </location>
</feature>
<sequence length="230" mass="26856">MKLAFVRLNVLTVLCLFCSMSHSYGNPSDESDDEIREEEENEAQSEEVAEMDEFFHNFNGTIQSEREEKRTIVEIFCRNTNDKFHFSTDDEGNFKIQMEAKIKWKFHKCTTGLRMAFYKKKAMENKVPKCLPIILRSPKRKLKNAKRLDVCVVPIRIKWLKFGPKIKVEEAENEENDDILSNEFAVDFDAEKNAKINEQIRNSNISMMEKVLTKREGQSSKTKNEAEPSQ</sequence>
<gene>
    <name evidence="3" type="ORF">niasHT_019458</name>
</gene>
<evidence type="ECO:0008006" key="5">
    <source>
        <dbReference type="Google" id="ProtNLM"/>
    </source>
</evidence>
<feature type="region of interest" description="Disordered" evidence="1">
    <location>
        <begin position="24"/>
        <end position="43"/>
    </location>
</feature>
<dbReference type="EMBL" id="JBICBT010000626">
    <property type="protein sequence ID" value="KAL3107062.1"/>
    <property type="molecule type" value="Genomic_DNA"/>
</dbReference>
<feature type="chain" id="PRO_5044815836" description="Effector protein" evidence="2">
    <location>
        <begin position="26"/>
        <end position="230"/>
    </location>
</feature>
<feature type="compositionally biased region" description="Basic and acidic residues" evidence="1">
    <location>
        <begin position="211"/>
        <end position="230"/>
    </location>
</feature>
<reference evidence="3 4" key="1">
    <citation type="submission" date="2024-10" db="EMBL/GenBank/DDBJ databases">
        <authorList>
            <person name="Kim D."/>
        </authorList>
    </citation>
    <scope>NUCLEOTIDE SEQUENCE [LARGE SCALE GENOMIC DNA]</scope>
    <source>
        <strain evidence="3">BH-2024</strain>
    </source>
</reference>
<evidence type="ECO:0000256" key="1">
    <source>
        <dbReference type="SAM" id="MobiDB-lite"/>
    </source>
</evidence>
<keyword evidence="2" id="KW-0732">Signal</keyword>
<protein>
    <recommendedName>
        <fullName evidence="5">Effector protein</fullName>
    </recommendedName>
</protein>